<keyword evidence="1" id="KW-0812">Transmembrane</keyword>
<organism evidence="2 3">
    <name type="scientific">Planococcus maitriensis</name>
    <dbReference type="NCBI Taxonomy" id="221799"/>
    <lineage>
        <taxon>Bacteria</taxon>
        <taxon>Bacillati</taxon>
        <taxon>Bacillota</taxon>
        <taxon>Bacilli</taxon>
        <taxon>Bacillales</taxon>
        <taxon>Caryophanaceae</taxon>
        <taxon>Planococcus</taxon>
    </lineage>
</organism>
<feature type="transmembrane region" description="Helical" evidence="1">
    <location>
        <begin position="124"/>
        <end position="141"/>
    </location>
</feature>
<dbReference type="OrthoDB" id="68404at2"/>
<feature type="transmembrane region" description="Helical" evidence="1">
    <location>
        <begin position="28"/>
        <end position="46"/>
    </location>
</feature>
<dbReference type="Proteomes" id="UP000251869">
    <property type="component" value="Unassembled WGS sequence"/>
</dbReference>
<feature type="transmembrane region" description="Helical" evidence="1">
    <location>
        <begin position="147"/>
        <end position="165"/>
    </location>
</feature>
<dbReference type="RefSeq" id="WP_112230675.1">
    <property type="nucleotide sequence ID" value="NZ_QLZQ01000001.1"/>
</dbReference>
<comment type="caution">
    <text evidence="2">The sequence shown here is derived from an EMBL/GenBank/DDBJ whole genome shotgun (WGS) entry which is preliminary data.</text>
</comment>
<gene>
    <name evidence="2" type="ORF">DP119_02920</name>
</gene>
<keyword evidence="3" id="KW-1185">Reference proteome</keyword>
<name>A0A365KA36_9BACL</name>
<proteinExistence type="predicted"/>
<reference evidence="2 3" key="1">
    <citation type="submission" date="2018-06" db="EMBL/GenBank/DDBJ databases">
        <title>The draft genome sequences of strains SCU63 and S1.</title>
        <authorList>
            <person name="Gan L."/>
        </authorList>
    </citation>
    <scope>NUCLEOTIDE SEQUENCE [LARGE SCALE GENOMIC DNA]</scope>
    <source>
        <strain evidence="2 3">S1</strain>
    </source>
</reference>
<keyword evidence="1" id="KW-1133">Transmembrane helix</keyword>
<accession>A0A365KA36</accession>
<feature type="transmembrane region" description="Helical" evidence="1">
    <location>
        <begin position="5"/>
        <end position="22"/>
    </location>
</feature>
<protein>
    <submittedName>
        <fullName evidence="2">Uncharacterized protein</fullName>
    </submittedName>
</protein>
<dbReference type="AlphaFoldDB" id="A0A365KA36"/>
<keyword evidence="1" id="KW-0472">Membrane</keyword>
<feature type="transmembrane region" description="Helical" evidence="1">
    <location>
        <begin position="58"/>
        <end position="77"/>
    </location>
</feature>
<sequence>MIKLLLYAPFAIVLGLVIWARLEFIEVYIALGIIALSYIPNIRRALYKPVLVKRKAKAAIWSAVGPNLVWWLLYLASGPMISHMTYADYMFGVYIFLAFLFGNFVYGLPVSLVSDWATAGAGKWRFVLAFVIHMGFAFASYFFLDGFAFFAVISAFAFFLIDELLRKRSKSVGEAALQMNELNTYSSWRIE</sequence>
<dbReference type="EMBL" id="QLZQ01000001">
    <property type="protein sequence ID" value="RAZ69626.1"/>
    <property type="molecule type" value="Genomic_DNA"/>
</dbReference>
<evidence type="ECO:0000313" key="2">
    <source>
        <dbReference type="EMBL" id="RAZ69626.1"/>
    </source>
</evidence>
<evidence type="ECO:0000256" key="1">
    <source>
        <dbReference type="SAM" id="Phobius"/>
    </source>
</evidence>
<feature type="transmembrane region" description="Helical" evidence="1">
    <location>
        <begin position="89"/>
        <end position="112"/>
    </location>
</feature>
<evidence type="ECO:0000313" key="3">
    <source>
        <dbReference type="Proteomes" id="UP000251869"/>
    </source>
</evidence>